<dbReference type="EMBL" id="BGPR01106488">
    <property type="protein sequence ID" value="GBM76520.1"/>
    <property type="molecule type" value="Genomic_DNA"/>
</dbReference>
<evidence type="ECO:0000313" key="1">
    <source>
        <dbReference type="EMBL" id="GBM76520.1"/>
    </source>
</evidence>
<evidence type="ECO:0000313" key="3">
    <source>
        <dbReference type="Proteomes" id="UP000499080"/>
    </source>
</evidence>
<protein>
    <submittedName>
        <fullName evidence="2">Uncharacterized protein</fullName>
    </submittedName>
</protein>
<reference evidence="2 3" key="1">
    <citation type="journal article" date="2019" name="Sci. Rep.">
        <title>Orb-weaving spider Araneus ventricosus genome elucidates the spidroin gene catalogue.</title>
        <authorList>
            <person name="Kono N."/>
            <person name="Nakamura H."/>
            <person name="Ohtoshi R."/>
            <person name="Moran D.A.P."/>
            <person name="Shinohara A."/>
            <person name="Yoshida Y."/>
            <person name="Fujiwara M."/>
            <person name="Mori M."/>
            <person name="Tomita M."/>
            <person name="Arakawa K."/>
        </authorList>
    </citation>
    <scope>NUCLEOTIDE SEQUENCE [LARGE SCALE GENOMIC DNA]</scope>
</reference>
<dbReference type="Proteomes" id="UP000499080">
    <property type="component" value="Unassembled WGS sequence"/>
</dbReference>
<organism evidence="2 3">
    <name type="scientific">Araneus ventricosus</name>
    <name type="common">Orbweaver spider</name>
    <name type="synonym">Epeira ventricosa</name>
    <dbReference type="NCBI Taxonomy" id="182803"/>
    <lineage>
        <taxon>Eukaryota</taxon>
        <taxon>Metazoa</taxon>
        <taxon>Ecdysozoa</taxon>
        <taxon>Arthropoda</taxon>
        <taxon>Chelicerata</taxon>
        <taxon>Arachnida</taxon>
        <taxon>Araneae</taxon>
        <taxon>Araneomorphae</taxon>
        <taxon>Entelegynae</taxon>
        <taxon>Araneoidea</taxon>
        <taxon>Araneidae</taxon>
        <taxon>Araneus</taxon>
    </lineage>
</organism>
<accession>A0A4Y2IFM7</accession>
<comment type="caution">
    <text evidence="2">The sequence shown here is derived from an EMBL/GenBank/DDBJ whole genome shotgun (WGS) entry which is preliminary data.</text>
</comment>
<sequence length="166" mass="19119">MTPLLRSIRQSLGETTPVGLLGKIELVRSWKDEDKIFQELLPGILQSVMHWFQTGGNIRRFSTKRTRAVTLHGDQTTRLFRKCHIRDRAVGEVNKRNRYCDIAKFKTRINAKDCHRLVALTQTKYVDDSTLERIEFVKFCPDADRSFPGTGNSTEYQMQVMASVPS</sequence>
<proteinExistence type="predicted"/>
<gene>
    <name evidence="1" type="ORF">AVEN_34764_1</name>
    <name evidence="2" type="ORF">AVEN_83551_1</name>
</gene>
<name>A0A4Y2IFM7_ARAVE</name>
<keyword evidence="3" id="KW-1185">Reference proteome</keyword>
<evidence type="ECO:0000313" key="2">
    <source>
        <dbReference type="EMBL" id="GBM76541.1"/>
    </source>
</evidence>
<dbReference type="AlphaFoldDB" id="A0A4Y2IFM7"/>
<dbReference type="EMBL" id="BGPR01106495">
    <property type="protein sequence ID" value="GBM76541.1"/>
    <property type="molecule type" value="Genomic_DNA"/>
</dbReference>